<dbReference type="AlphaFoldDB" id="A0A382M8R3"/>
<sequence>RGDPDKVIAASERQASGSVRVGGQEHFYLEGQIAMAVPGEGGGMHIFSSTQHPSEVQHLVARMLTLSEAQVVTECRRMGGGFGG</sequence>
<dbReference type="Pfam" id="PF02738">
    <property type="entry name" value="MoCoBD_1"/>
    <property type="match status" value="1"/>
</dbReference>
<dbReference type="Gene3D" id="3.30.365.10">
    <property type="entry name" value="Aldehyde oxidase/xanthine dehydrogenase, molybdopterin binding domain"/>
    <property type="match status" value="2"/>
</dbReference>
<feature type="domain" description="Aldehyde oxidase/xanthine dehydrogenase first molybdopterin binding" evidence="2">
    <location>
        <begin position="1"/>
        <end position="84"/>
    </location>
</feature>
<organism evidence="3">
    <name type="scientific">marine metagenome</name>
    <dbReference type="NCBI Taxonomy" id="408172"/>
    <lineage>
        <taxon>unclassified sequences</taxon>
        <taxon>metagenomes</taxon>
        <taxon>ecological metagenomes</taxon>
    </lineage>
</organism>
<evidence type="ECO:0000256" key="1">
    <source>
        <dbReference type="ARBA" id="ARBA00022505"/>
    </source>
</evidence>
<dbReference type="PANTHER" id="PTHR11908:SF132">
    <property type="entry name" value="ALDEHYDE OXIDASE 1-RELATED"/>
    <property type="match status" value="1"/>
</dbReference>
<dbReference type="EMBL" id="UINC01092029">
    <property type="protein sequence ID" value="SVC45279.1"/>
    <property type="molecule type" value="Genomic_DNA"/>
</dbReference>
<name>A0A382M8R3_9ZZZZ</name>
<dbReference type="InterPro" id="IPR016208">
    <property type="entry name" value="Ald_Oxase/xanthine_DH-like"/>
</dbReference>
<dbReference type="InterPro" id="IPR037165">
    <property type="entry name" value="AldOxase/xan_DH_Mopterin-bd_sf"/>
</dbReference>
<feature type="non-terminal residue" evidence="3">
    <location>
        <position position="1"/>
    </location>
</feature>
<dbReference type="GO" id="GO:0016491">
    <property type="term" value="F:oxidoreductase activity"/>
    <property type="evidence" value="ECO:0007669"/>
    <property type="project" value="InterPro"/>
</dbReference>
<evidence type="ECO:0000259" key="2">
    <source>
        <dbReference type="Pfam" id="PF02738"/>
    </source>
</evidence>
<gene>
    <name evidence="3" type="ORF">METZ01_LOCUS298133</name>
</gene>
<protein>
    <recommendedName>
        <fullName evidence="2">Aldehyde oxidase/xanthine dehydrogenase first molybdopterin binding domain-containing protein</fullName>
    </recommendedName>
</protein>
<dbReference type="InterPro" id="IPR008274">
    <property type="entry name" value="AldOxase/xan_DH_MoCoBD1"/>
</dbReference>
<dbReference type="PANTHER" id="PTHR11908">
    <property type="entry name" value="XANTHINE DEHYDROGENASE"/>
    <property type="match status" value="1"/>
</dbReference>
<dbReference type="SUPFAM" id="SSF56003">
    <property type="entry name" value="Molybdenum cofactor-binding domain"/>
    <property type="match status" value="1"/>
</dbReference>
<evidence type="ECO:0000313" key="3">
    <source>
        <dbReference type="EMBL" id="SVC45279.1"/>
    </source>
</evidence>
<keyword evidence="1" id="KW-0500">Molybdenum</keyword>
<proteinExistence type="predicted"/>
<dbReference type="GO" id="GO:0005506">
    <property type="term" value="F:iron ion binding"/>
    <property type="evidence" value="ECO:0007669"/>
    <property type="project" value="InterPro"/>
</dbReference>
<reference evidence="3" key="1">
    <citation type="submission" date="2018-05" db="EMBL/GenBank/DDBJ databases">
        <authorList>
            <person name="Lanie J.A."/>
            <person name="Ng W.-L."/>
            <person name="Kazmierczak K.M."/>
            <person name="Andrzejewski T.M."/>
            <person name="Davidsen T.M."/>
            <person name="Wayne K.J."/>
            <person name="Tettelin H."/>
            <person name="Glass J.I."/>
            <person name="Rusch D."/>
            <person name="Podicherti R."/>
            <person name="Tsui H.-C.T."/>
            <person name="Winkler M.E."/>
        </authorList>
    </citation>
    <scope>NUCLEOTIDE SEQUENCE</scope>
</reference>
<accession>A0A382M8R3</accession>